<dbReference type="GO" id="GO:0052689">
    <property type="term" value="F:carboxylic ester hydrolase activity"/>
    <property type="evidence" value="ECO:0007669"/>
    <property type="project" value="UniProtKB-KW"/>
</dbReference>
<evidence type="ECO:0000256" key="13">
    <source>
        <dbReference type="ARBA" id="ARBA00047337"/>
    </source>
</evidence>
<evidence type="ECO:0000256" key="5">
    <source>
        <dbReference type="ARBA" id="ARBA00022487"/>
    </source>
</evidence>
<feature type="domain" description="Phospholipase/carboxylesterase/thioesterase" evidence="15">
    <location>
        <begin position="74"/>
        <end position="281"/>
    </location>
</feature>
<protein>
    <recommendedName>
        <fullName evidence="4">palmitoyl-protein hydrolase</fullName>
        <ecNumber evidence="4">3.1.2.22</ecNumber>
    </recommendedName>
    <alternativeName>
        <fullName evidence="12">Palmitoyl-protein hydrolase</fullName>
    </alternativeName>
</protein>
<dbReference type="GO" id="GO:0005737">
    <property type="term" value="C:cytoplasm"/>
    <property type="evidence" value="ECO:0007669"/>
    <property type="project" value="UniProtKB-SubCell"/>
</dbReference>
<accession>A0AAW1Q113</accession>
<evidence type="ECO:0000313" key="16">
    <source>
        <dbReference type="EMBL" id="KAK9815805.1"/>
    </source>
</evidence>
<gene>
    <name evidence="16" type="ORF">WJX72_009810</name>
</gene>
<comment type="function">
    <text evidence="11">Hydrolyzes fatty acids from S-acylated cysteine residues in proteins with a strong preference for palmitoylated G-alpha proteins over other acyl substrates. Mediates the deacylation of G-alpha proteins such as GPA1 in vivo, but has weak or no activity toward palmitoylated Ras proteins. Has weak lysophospholipase activity in vitro; however such activity may not exist in vivo.</text>
</comment>
<dbReference type="InterPro" id="IPR029058">
    <property type="entry name" value="AB_hydrolase_fold"/>
</dbReference>
<evidence type="ECO:0000256" key="9">
    <source>
        <dbReference type="ARBA" id="ARBA00023098"/>
    </source>
</evidence>
<dbReference type="InterPro" id="IPR003140">
    <property type="entry name" value="PLipase/COase/thioEstase"/>
</dbReference>
<feature type="chain" id="PRO_5043587249" description="palmitoyl-protein hydrolase" evidence="14">
    <location>
        <begin position="26"/>
        <end position="284"/>
    </location>
</feature>
<evidence type="ECO:0000256" key="11">
    <source>
        <dbReference type="ARBA" id="ARBA00029392"/>
    </source>
</evidence>
<keyword evidence="9" id="KW-0443">Lipid metabolism</keyword>
<evidence type="ECO:0000256" key="7">
    <source>
        <dbReference type="ARBA" id="ARBA00022801"/>
    </source>
</evidence>
<comment type="subcellular location">
    <subcellularLocation>
        <location evidence="2">Cytoplasm</location>
    </subcellularLocation>
    <subcellularLocation>
        <location evidence="1">Nucleus</location>
    </subcellularLocation>
</comment>
<evidence type="ECO:0000256" key="8">
    <source>
        <dbReference type="ARBA" id="ARBA00022832"/>
    </source>
</evidence>
<feature type="signal peptide" evidence="14">
    <location>
        <begin position="1"/>
        <end position="25"/>
    </location>
</feature>
<keyword evidence="17" id="KW-1185">Reference proteome</keyword>
<dbReference type="EMBL" id="JALJOR010000006">
    <property type="protein sequence ID" value="KAK9815805.1"/>
    <property type="molecule type" value="Genomic_DNA"/>
</dbReference>
<proteinExistence type="inferred from homology"/>
<sequence length="284" mass="30975">MWNPTAHRVASVSLACIFSTQSSLGSLAQATTATRFQQQAPKPLRFPLHRRSCSNLTKAMAGSQFQYPDPIVYPAPAAHTATVFFLHGLGDSGDGWSDVAPQLSSALPHVKFVFPNAPLRPISLNGGMRMPGWYDIYSLDGINRQEDDAGLQESFRYMEALIQAEASEGIQSDRIVMGGFSQGGAVACMMLRSDLQLAAVVGLSTYMPLATEPPIVSQANARTPIFLGHGDADQVVRYEFGKETLEELQAVNANVEFKTYRGMGHSAVPEELRDLQQFLQRAIP</sequence>
<evidence type="ECO:0000256" key="1">
    <source>
        <dbReference type="ARBA" id="ARBA00004123"/>
    </source>
</evidence>
<evidence type="ECO:0000256" key="10">
    <source>
        <dbReference type="ARBA" id="ARBA00023242"/>
    </source>
</evidence>
<dbReference type="PANTHER" id="PTHR10655:SF17">
    <property type="entry name" value="LYSOPHOSPHOLIPASE-LIKE PROTEIN 1"/>
    <property type="match status" value="1"/>
</dbReference>
<dbReference type="EC" id="3.1.2.22" evidence="4"/>
<evidence type="ECO:0000256" key="6">
    <source>
        <dbReference type="ARBA" id="ARBA00022490"/>
    </source>
</evidence>
<dbReference type="InterPro" id="IPR050565">
    <property type="entry name" value="LYPA1-2/EST-like"/>
</dbReference>
<dbReference type="PANTHER" id="PTHR10655">
    <property type="entry name" value="LYSOPHOSPHOLIPASE-RELATED"/>
    <property type="match status" value="1"/>
</dbReference>
<organism evidence="16 17">
    <name type="scientific">[Myrmecia] bisecta</name>
    <dbReference type="NCBI Taxonomy" id="41462"/>
    <lineage>
        <taxon>Eukaryota</taxon>
        <taxon>Viridiplantae</taxon>
        <taxon>Chlorophyta</taxon>
        <taxon>core chlorophytes</taxon>
        <taxon>Trebouxiophyceae</taxon>
        <taxon>Trebouxiales</taxon>
        <taxon>Trebouxiaceae</taxon>
        <taxon>Myrmecia</taxon>
    </lineage>
</organism>
<evidence type="ECO:0000259" key="15">
    <source>
        <dbReference type="Pfam" id="PF02230"/>
    </source>
</evidence>
<name>A0AAW1Q113_9CHLO</name>
<keyword evidence="8" id="KW-0276">Fatty acid metabolism</keyword>
<dbReference type="FunFam" id="3.40.50.1820:FF:000276">
    <property type="entry name" value="Acyl-protein thioesterase 1"/>
    <property type="match status" value="1"/>
</dbReference>
<reference evidence="16 17" key="1">
    <citation type="journal article" date="2024" name="Nat. Commun.">
        <title>Phylogenomics reveals the evolutionary origins of lichenization in chlorophyte algae.</title>
        <authorList>
            <person name="Puginier C."/>
            <person name="Libourel C."/>
            <person name="Otte J."/>
            <person name="Skaloud P."/>
            <person name="Haon M."/>
            <person name="Grisel S."/>
            <person name="Petersen M."/>
            <person name="Berrin J.G."/>
            <person name="Delaux P.M."/>
            <person name="Dal Grande F."/>
            <person name="Keller J."/>
        </authorList>
    </citation>
    <scope>NUCLEOTIDE SEQUENCE [LARGE SCALE GENOMIC DNA]</scope>
    <source>
        <strain evidence="16 17">SAG 2043</strain>
    </source>
</reference>
<dbReference type="GO" id="GO:0005634">
    <property type="term" value="C:nucleus"/>
    <property type="evidence" value="ECO:0007669"/>
    <property type="project" value="UniProtKB-SubCell"/>
</dbReference>
<keyword evidence="6" id="KW-0963">Cytoplasm</keyword>
<evidence type="ECO:0000256" key="4">
    <source>
        <dbReference type="ARBA" id="ARBA00012423"/>
    </source>
</evidence>
<dbReference type="GO" id="GO:0008474">
    <property type="term" value="F:palmitoyl-(protein) hydrolase activity"/>
    <property type="evidence" value="ECO:0007669"/>
    <property type="project" value="UniProtKB-EC"/>
</dbReference>
<dbReference type="SUPFAM" id="SSF53474">
    <property type="entry name" value="alpha/beta-Hydrolases"/>
    <property type="match status" value="1"/>
</dbReference>
<keyword evidence="14" id="KW-0732">Signal</keyword>
<dbReference type="AlphaFoldDB" id="A0AAW1Q113"/>
<keyword evidence="7" id="KW-0378">Hydrolase</keyword>
<dbReference type="Proteomes" id="UP001489004">
    <property type="component" value="Unassembled WGS sequence"/>
</dbReference>
<dbReference type="GO" id="GO:0006631">
    <property type="term" value="P:fatty acid metabolic process"/>
    <property type="evidence" value="ECO:0007669"/>
    <property type="project" value="UniProtKB-KW"/>
</dbReference>
<comment type="catalytic activity">
    <reaction evidence="13">
        <text>S-hexadecanoyl-L-cysteinyl-[protein] + H2O = L-cysteinyl-[protein] + hexadecanoate + H(+)</text>
        <dbReference type="Rhea" id="RHEA:19233"/>
        <dbReference type="Rhea" id="RHEA-COMP:10131"/>
        <dbReference type="Rhea" id="RHEA-COMP:11032"/>
        <dbReference type="ChEBI" id="CHEBI:7896"/>
        <dbReference type="ChEBI" id="CHEBI:15377"/>
        <dbReference type="ChEBI" id="CHEBI:15378"/>
        <dbReference type="ChEBI" id="CHEBI:29950"/>
        <dbReference type="ChEBI" id="CHEBI:74151"/>
        <dbReference type="EC" id="3.1.2.22"/>
    </reaction>
</comment>
<evidence type="ECO:0000256" key="3">
    <source>
        <dbReference type="ARBA" id="ARBA00006499"/>
    </source>
</evidence>
<evidence type="ECO:0000313" key="17">
    <source>
        <dbReference type="Proteomes" id="UP001489004"/>
    </source>
</evidence>
<evidence type="ECO:0000256" key="14">
    <source>
        <dbReference type="SAM" id="SignalP"/>
    </source>
</evidence>
<comment type="similarity">
    <text evidence="3">Belongs to the AB hydrolase superfamily. AB hydrolase 2 family.</text>
</comment>
<evidence type="ECO:0000256" key="2">
    <source>
        <dbReference type="ARBA" id="ARBA00004496"/>
    </source>
</evidence>
<keyword evidence="5" id="KW-0719">Serine esterase</keyword>
<keyword evidence="10" id="KW-0539">Nucleus</keyword>
<evidence type="ECO:0000256" key="12">
    <source>
        <dbReference type="ARBA" id="ARBA00031195"/>
    </source>
</evidence>
<comment type="caution">
    <text evidence="16">The sequence shown here is derived from an EMBL/GenBank/DDBJ whole genome shotgun (WGS) entry which is preliminary data.</text>
</comment>
<dbReference type="Pfam" id="PF02230">
    <property type="entry name" value="Abhydrolase_2"/>
    <property type="match status" value="1"/>
</dbReference>
<dbReference type="Gene3D" id="3.40.50.1820">
    <property type="entry name" value="alpha/beta hydrolase"/>
    <property type="match status" value="1"/>
</dbReference>